<evidence type="ECO:0000313" key="5">
    <source>
        <dbReference type="Proteomes" id="UP001524473"/>
    </source>
</evidence>
<dbReference type="EMBL" id="JANFZH010000053">
    <property type="protein sequence ID" value="MCQ4841518.1"/>
    <property type="molecule type" value="Genomic_DNA"/>
</dbReference>
<comment type="similarity">
    <text evidence="1 2">Belongs to the metallophosphoesterase superfamily. YfcE family.</text>
</comment>
<protein>
    <recommendedName>
        <fullName evidence="2">Phosphoesterase</fullName>
        <ecNumber evidence="2">3.1.4.-</ecNumber>
    </recommendedName>
</protein>
<dbReference type="Pfam" id="PF12850">
    <property type="entry name" value="Metallophos_2"/>
    <property type="match status" value="1"/>
</dbReference>
<dbReference type="PANTHER" id="PTHR11124">
    <property type="entry name" value="VACUOLAR SORTING PROTEIN VPS29"/>
    <property type="match status" value="1"/>
</dbReference>
<reference evidence="4 5" key="1">
    <citation type="submission" date="2022-06" db="EMBL/GenBank/DDBJ databases">
        <title>Isolation of gut microbiota from human fecal samples.</title>
        <authorList>
            <person name="Pamer E.G."/>
            <person name="Barat B."/>
            <person name="Waligurski E."/>
            <person name="Medina S."/>
            <person name="Paddock L."/>
            <person name="Mostad J."/>
        </authorList>
    </citation>
    <scope>NUCLEOTIDE SEQUENCE [LARGE SCALE GENOMIC DNA]</scope>
    <source>
        <strain evidence="4 5">DFI.9.73</strain>
    </source>
</reference>
<comment type="cofactor">
    <cofactor evidence="2">
        <name>a divalent metal cation</name>
        <dbReference type="ChEBI" id="CHEBI:60240"/>
    </cofactor>
</comment>
<dbReference type="EC" id="3.1.4.-" evidence="2"/>
<dbReference type="InterPro" id="IPR000979">
    <property type="entry name" value="Phosphodiesterase_MJ0936/Vps29"/>
</dbReference>
<name>A0ABT1S3M1_9FIRM</name>
<evidence type="ECO:0000259" key="3">
    <source>
        <dbReference type="Pfam" id="PF12850"/>
    </source>
</evidence>
<feature type="domain" description="Calcineurin-like phosphoesterase" evidence="3">
    <location>
        <begin position="1"/>
        <end position="143"/>
    </location>
</feature>
<keyword evidence="2" id="KW-0479">Metal-binding</keyword>
<dbReference type="SUPFAM" id="SSF56300">
    <property type="entry name" value="Metallo-dependent phosphatases"/>
    <property type="match status" value="1"/>
</dbReference>
<dbReference type="Gene3D" id="3.60.21.10">
    <property type="match status" value="1"/>
</dbReference>
<evidence type="ECO:0000313" key="4">
    <source>
        <dbReference type="EMBL" id="MCQ4841518.1"/>
    </source>
</evidence>
<dbReference type="NCBIfam" id="TIGR00040">
    <property type="entry name" value="yfcE"/>
    <property type="match status" value="1"/>
</dbReference>
<evidence type="ECO:0000256" key="2">
    <source>
        <dbReference type="RuleBase" id="RU362039"/>
    </source>
</evidence>
<comment type="caution">
    <text evidence="4">The sequence shown here is derived from an EMBL/GenBank/DDBJ whole genome shotgun (WGS) entry which is preliminary data.</text>
</comment>
<accession>A0ABT1S3M1</accession>
<sequence length="155" mass="17204">MRILVVSDTHGNEMNLRRAILSQPKAEIVIHLGDGETEADRTKLQFPEKMFLQVRGNCDWGSSTPVTGEYTALGVKIFFTHGHLYGVKSGEYNIVCAARERKAQVLLYGHTHNAFTDYEDGLYLMNPGSLSGWQATYGTLDLTEQGIVTNVVTLP</sequence>
<dbReference type="RefSeq" id="WP_066861137.1">
    <property type="nucleotide sequence ID" value="NZ_CABKVV010000011.1"/>
</dbReference>
<proteinExistence type="inferred from homology"/>
<dbReference type="GeneID" id="90531384"/>
<dbReference type="Proteomes" id="UP001524473">
    <property type="component" value="Unassembled WGS sequence"/>
</dbReference>
<dbReference type="InterPro" id="IPR024654">
    <property type="entry name" value="Calcineurin-like_PHP_lpxH"/>
</dbReference>
<organism evidence="4 5">
    <name type="scientific">Neglectibacter timonensis</name>
    <dbReference type="NCBI Taxonomy" id="1776382"/>
    <lineage>
        <taxon>Bacteria</taxon>
        <taxon>Bacillati</taxon>
        <taxon>Bacillota</taxon>
        <taxon>Clostridia</taxon>
        <taxon>Eubacteriales</taxon>
        <taxon>Oscillospiraceae</taxon>
        <taxon>Neglectibacter</taxon>
    </lineage>
</organism>
<gene>
    <name evidence="4" type="ORF">NE695_16535</name>
</gene>
<keyword evidence="5" id="KW-1185">Reference proteome</keyword>
<dbReference type="InterPro" id="IPR029052">
    <property type="entry name" value="Metallo-depent_PP-like"/>
</dbReference>
<evidence type="ECO:0000256" key="1">
    <source>
        <dbReference type="ARBA" id="ARBA00008950"/>
    </source>
</evidence>